<feature type="region of interest" description="Disordered" evidence="1">
    <location>
        <begin position="967"/>
        <end position="990"/>
    </location>
</feature>
<dbReference type="EMBL" id="JARBHB010000006">
    <property type="protein sequence ID" value="KAJ8880681.1"/>
    <property type="molecule type" value="Genomic_DNA"/>
</dbReference>
<evidence type="ECO:0000313" key="3">
    <source>
        <dbReference type="Proteomes" id="UP001159363"/>
    </source>
</evidence>
<comment type="caution">
    <text evidence="2">The sequence shown here is derived from an EMBL/GenBank/DDBJ whole genome shotgun (WGS) entry which is preliminary data.</text>
</comment>
<feature type="region of interest" description="Disordered" evidence="1">
    <location>
        <begin position="228"/>
        <end position="254"/>
    </location>
</feature>
<protein>
    <submittedName>
        <fullName evidence="2">Uncharacterized protein</fullName>
    </submittedName>
</protein>
<evidence type="ECO:0000313" key="2">
    <source>
        <dbReference type="EMBL" id="KAJ8880681.1"/>
    </source>
</evidence>
<reference evidence="2 3" key="1">
    <citation type="submission" date="2023-02" db="EMBL/GenBank/DDBJ databases">
        <title>LHISI_Scaffold_Assembly.</title>
        <authorList>
            <person name="Stuart O.P."/>
            <person name="Cleave R."/>
            <person name="Magrath M.J.L."/>
            <person name="Mikheyev A.S."/>
        </authorList>
    </citation>
    <scope>NUCLEOTIDE SEQUENCE [LARGE SCALE GENOMIC DNA]</scope>
    <source>
        <strain evidence="2">Daus_M_001</strain>
        <tissue evidence="2">Leg muscle</tissue>
    </source>
</reference>
<evidence type="ECO:0000256" key="1">
    <source>
        <dbReference type="SAM" id="MobiDB-lite"/>
    </source>
</evidence>
<feature type="compositionally biased region" description="Basic and acidic residues" evidence="1">
    <location>
        <begin position="242"/>
        <end position="254"/>
    </location>
</feature>
<sequence length="1016" mass="114834">MCIPKYVVQNAGDHREYGSRFEIVSDLARQVQNVNIYSKRDSPSLLSLHNDHCCQQAERCSLEVFLRQLREHFNTNIDSNETKLRALAIRREFPLAAVPPVGVDTYRRKKKPWDFIGRALAAWKTLRRRGEELPTMGNILRNTRYAASTYELHVMPDTNKSYCRDRALKVVHDKVSTFDVNLLNGRTDIQTKTFHSPLIDDRPVFSRLLRRYADGEEASRLINPREVCSDRDEGGMSQACGRNHETNQRPSEDVVQRLRDSQGREKDLMQTETAVIKFLRAVKICTRVLEETKYRKELQEQSLRGKTIFAASPEANYKDTQLGRWSAGRTQKKSDVTAFTMSSPHQFARPLSKFLGAWVIRTWFTPRASDSRYADTTLVSHRCDIVSIQVGSELFPNNNNSHNCLRADSCSRSRGSFRPSLWKKCHRGIQAWMFLRQQGHTRLSKLLRDTRTGRKSAMRCMKGRSQYLPGVSSKTVENRNVDVGTGNRTRVLPNAPPRLFSTLLGVTSPLGIFGRTRFILEATVAERQACSPPTKVDRAQSPAGSLRIFACGNRAGRCRWSVGFLGDLRFPCPFIPGCCSILSTITLIGSQDLNVKSRRNNFTHECLLRLLCTRICFARLRLTSEGAIRGDRTYTRHHENTARQFGALALSGDDALAARSSVALSPPRFSASNMGNRSRFAGELSQVYCSWFTFRATTVQTARTGAGGKCVLYRDRSPTSYHASITSTRISHTFGIAHQTTLIIDNYCDLSETESPPVNAELLQFAFLLLKAVHENVSTFEINLKKKSLLLPAYTLTGALSDIRPRPAHPEMFPAFGAQKFWSNKDETATFIKDHIAATLKALNWSAVFSCCEYLGIEENFASSMTCWLDSTVLGALEPQMFVHWLLLQRVASVTPHLAVWHSPRVSLQVCYWLKSSRACLMYCDPIAKLKLSEATTITNFARVLAGFKNSGSYLQHEEMRAFKDPEAVEGRRRGRRRTEVAGGKHPNLAASVEDENAQGLIRRKAVWREQRNTFA</sequence>
<organism evidence="2 3">
    <name type="scientific">Dryococelus australis</name>
    <dbReference type="NCBI Taxonomy" id="614101"/>
    <lineage>
        <taxon>Eukaryota</taxon>
        <taxon>Metazoa</taxon>
        <taxon>Ecdysozoa</taxon>
        <taxon>Arthropoda</taxon>
        <taxon>Hexapoda</taxon>
        <taxon>Insecta</taxon>
        <taxon>Pterygota</taxon>
        <taxon>Neoptera</taxon>
        <taxon>Polyneoptera</taxon>
        <taxon>Phasmatodea</taxon>
        <taxon>Verophasmatodea</taxon>
        <taxon>Anareolatae</taxon>
        <taxon>Phasmatidae</taxon>
        <taxon>Eurycanthinae</taxon>
        <taxon>Dryococelus</taxon>
    </lineage>
</organism>
<gene>
    <name evidence="2" type="ORF">PR048_017151</name>
</gene>
<proteinExistence type="predicted"/>
<accession>A0ABQ9H8Q6</accession>
<dbReference type="Proteomes" id="UP001159363">
    <property type="component" value="Chromosome 5"/>
</dbReference>
<name>A0ABQ9H8Q6_9NEOP</name>
<keyword evidence="3" id="KW-1185">Reference proteome</keyword>